<name>A0A974WFZ2_9BACT</name>
<evidence type="ECO:0000313" key="1">
    <source>
        <dbReference type="EMBL" id="QSE97799.1"/>
    </source>
</evidence>
<evidence type="ECO:0000313" key="2">
    <source>
        <dbReference type="Proteomes" id="UP000662783"/>
    </source>
</evidence>
<gene>
    <name evidence="1" type="ORF">JR347_01540</name>
</gene>
<keyword evidence="2" id="KW-1185">Reference proteome</keyword>
<sequence>MDNILNRKGIKSYSQRFSTTIVNNLFSTKESIDGEQIKKATSISQVNSFVVKGLFEAWQKEIDNLKSPYFDYSSPKVQEALKSFMNVLSRNISVKKEAFTPLLEKAVEESILLIFSPFDYYEHLSDHYSGEITVENLKSIKKYVKVNNNILELIIEKMESSKGGESSYPSMLAEVLHEIESGPEEIDTYYDSFNEVEPLSETDIYGDISKPEPVKSVENEVKIEVKETKDTLNDTLATNETTIAEMHEQSSLESMASGLTINQRFMFQNALFNGDEELMKKTLDFIDQCSDRKQALDHIYQEFPHWNIEGEEFEEFVELINKRLG</sequence>
<accession>A0A974WFZ2</accession>
<organism evidence="1 2">
    <name type="scientific">Fulvivirga lutea</name>
    <dbReference type="NCBI Taxonomy" id="2810512"/>
    <lineage>
        <taxon>Bacteria</taxon>
        <taxon>Pseudomonadati</taxon>
        <taxon>Bacteroidota</taxon>
        <taxon>Cytophagia</taxon>
        <taxon>Cytophagales</taxon>
        <taxon>Fulvivirgaceae</taxon>
        <taxon>Fulvivirga</taxon>
    </lineage>
</organism>
<protein>
    <submittedName>
        <fullName evidence="1">Uncharacterized protein</fullName>
    </submittedName>
</protein>
<dbReference type="Proteomes" id="UP000662783">
    <property type="component" value="Chromosome"/>
</dbReference>
<reference evidence="1" key="1">
    <citation type="submission" date="2021-02" db="EMBL/GenBank/DDBJ databases">
        <title>Fulvivirga sp. S481 isolated from sea water.</title>
        <authorList>
            <person name="Bae S.S."/>
            <person name="Baek K."/>
        </authorList>
    </citation>
    <scope>NUCLEOTIDE SEQUENCE</scope>
    <source>
        <strain evidence="1">S481</strain>
    </source>
</reference>
<dbReference type="EMBL" id="CP070608">
    <property type="protein sequence ID" value="QSE97799.1"/>
    <property type="molecule type" value="Genomic_DNA"/>
</dbReference>
<dbReference type="KEGG" id="fuv:JR347_01540"/>
<proteinExistence type="predicted"/>
<dbReference type="AlphaFoldDB" id="A0A974WFZ2"/>
<dbReference type="RefSeq" id="WP_205722307.1">
    <property type="nucleotide sequence ID" value="NZ_CP070608.1"/>
</dbReference>